<feature type="transmembrane region" description="Helical" evidence="1">
    <location>
        <begin position="12"/>
        <end position="33"/>
    </location>
</feature>
<comment type="caution">
    <text evidence="2">The sequence shown here is derived from an EMBL/GenBank/DDBJ whole genome shotgun (WGS) entry which is preliminary data.</text>
</comment>
<evidence type="ECO:0000256" key="1">
    <source>
        <dbReference type="SAM" id="Phobius"/>
    </source>
</evidence>
<accession>A0A1R0WWP4</accession>
<dbReference type="Proteomes" id="UP000187465">
    <property type="component" value="Unassembled WGS sequence"/>
</dbReference>
<gene>
    <name evidence="2" type="ORF">BJP51_30865</name>
</gene>
<sequence>MRNFIPLELKKILNKNTVIISLLFLTIILIPWIQTAKSIDVLDDEGTIHSGLGGWKILRERTVEGTMTTDYLLQMKQNYENSVDKPYIEGEVDTDRKLGKRLTFPHDALNWELNFPYIKYRVLDNSLNLTDEQLSNFYVDWKGSFTEYLSTEQNLFPYTEKQIEIISQKMQKVPTPFLFKYDSGWEYLKIGLLNTIYLFFMFLAFILCEGFSKNSSKGIDKVTLSTKESRRRLLSYKLGAACVFSTIAYFVYIAIILLFITAVYTLHGWDSSVQIGTVTFYSMNQLQEGLLYISMGYFSTLVVTHLILFLSVVFKRGKLVLALSLIYFYLVNTYQMGRGALTEKVMVFMPQNFINNLIGIEKLYFVGNTVFPYVFVALFLGTVYILLSRIGISIWMRRYYLQ</sequence>
<dbReference type="EMBL" id="MKQP01000060">
    <property type="protein sequence ID" value="OMD23015.1"/>
    <property type="molecule type" value="Genomic_DNA"/>
</dbReference>
<dbReference type="RefSeq" id="WP_036687475.1">
    <property type="nucleotide sequence ID" value="NZ_MKQP01000060.1"/>
</dbReference>
<keyword evidence="1" id="KW-1133">Transmembrane helix</keyword>
<feature type="transmembrane region" description="Helical" evidence="1">
    <location>
        <begin position="370"/>
        <end position="392"/>
    </location>
</feature>
<organism evidence="2 3">
    <name type="scientific">Paenibacillus odorifer</name>
    <dbReference type="NCBI Taxonomy" id="189426"/>
    <lineage>
        <taxon>Bacteria</taxon>
        <taxon>Bacillati</taxon>
        <taxon>Bacillota</taxon>
        <taxon>Bacilli</taxon>
        <taxon>Bacillales</taxon>
        <taxon>Paenibacillaceae</taxon>
        <taxon>Paenibacillus</taxon>
    </lineage>
</organism>
<name>A0A1R0WWP4_9BACL</name>
<evidence type="ECO:0000313" key="3">
    <source>
        <dbReference type="Proteomes" id="UP000187465"/>
    </source>
</evidence>
<feature type="transmembrane region" description="Helical" evidence="1">
    <location>
        <begin position="319"/>
        <end position="337"/>
    </location>
</feature>
<protein>
    <submittedName>
        <fullName evidence="2">Uncharacterized protein</fullName>
    </submittedName>
</protein>
<evidence type="ECO:0000313" key="2">
    <source>
        <dbReference type="EMBL" id="OMD23015.1"/>
    </source>
</evidence>
<keyword evidence="1" id="KW-0472">Membrane</keyword>
<feature type="transmembrane region" description="Helical" evidence="1">
    <location>
        <begin position="187"/>
        <end position="208"/>
    </location>
</feature>
<proteinExistence type="predicted"/>
<dbReference type="AlphaFoldDB" id="A0A1R0WWP4"/>
<keyword evidence="1" id="KW-0812">Transmembrane</keyword>
<feature type="transmembrane region" description="Helical" evidence="1">
    <location>
        <begin position="238"/>
        <end position="264"/>
    </location>
</feature>
<feature type="transmembrane region" description="Helical" evidence="1">
    <location>
        <begin position="290"/>
        <end position="312"/>
    </location>
</feature>
<reference evidence="2 3" key="1">
    <citation type="submission" date="2016-10" db="EMBL/GenBank/DDBJ databases">
        <title>Paenibacillus species isolates.</title>
        <authorList>
            <person name="Beno S.M."/>
        </authorList>
    </citation>
    <scope>NUCLEOTIDE SEQUENCE [LARGE SCALE GENOMIC DNA]</scope>
    <source>
        <strain evidence="2 3">FSL H7-0604</strain>
    </source>
</reference>